<dbReference type="SUPFAM" id="SSF55681">
    <property type="entry name" value="Class II aaRS and biotin synthetases"/>
    <property type="match status" value="1"/>
</dbReference>
<keyword evidence="2" id="KW-1185">Reference proteome</keyword>
<dbReference type="InterPro" id="IPR045864">
    <property type="entry name" value="aa-tRNA-synth_II/BPL/LPL"/>
</dbReference>
<dbReference type="AlphaFoldDB" id="A0A402AEW0"/>
<organism evidence="1 2">
    <name type="scientific">Dictyobacter kobayashii</name>
    <dbReference type="NCBI Taxonomy" id="2014872"/>
    <lineage>
        <taxon>Bacteria</taxon>
        <taxon>Bacillati</taxon>
        <taxon>Chloroflexota</taxon>
        <taxon>Ktedonobacteria</taxon>
        <taxon>Ktedonobacterales</taxon>
        <taxon>Dictyobacteraceae</taxon>
        <taxon>Dictyobacter</taxon>
    </lineage>
</organism>
<dbReference type="Gene3D" id="3.30.930.10">
    <property type="entry name" value="Bira Bifunctional Protein, Domain 2"/>
    <property type="match status" value="1"/>
</dbReference>
<sequence length="56" mass="6264">MKDLYSFDADEAGMDKSYRAMSEAYQAIFKRCGLRFIVIQADSGAIGAKTRRSLLP</sequence>
<dbReference type="Proteomes" id="UP000287188">
    <property type="component" value="Unassembled WGS sequence"/>
</dbReference>
<reference evidence="2" key="1">
    <citation type="submission" date="2018-12" db="EMBL/GenBank/DDBJ databases">
        <title>Tengunoibacter tsumagoiensis gen. nov., sp. nov., Dictyobacter kobayashii sp. nov., D. alpinus sp. nov., and D. joshuensis sp. nov. and description of Dictyobacteraceae fam. nov. within the order Ktedonobacterales isolated from Tengu-no-mugimeshi.</title>
        <authorList>
            <person name="Wang C.M."/>
            <person name="Zheng Y."/>
            <person name="Sakai Y."/>
            <person name="Toyoda A."/>
            <person name="Minakuchi Y."/>
            <person name="Abe K."/>
            <person name="Yokota A."/>
            <person name="Yabe S."/>
        </authorList>
    </citation>
    <scope>NUCLEOTIDE SEQUENCE [LARGE SCALE GENOMIC DNA]</scope>
    <source>
        <strain evidence="2">Uno11</strain>
    </source>
</reference>
<accession>A0A402AEW0</accession>
<dbReference type="EMBL" id="BIFS01000001">
    <property type="protein sequence ID" value="GCE17613.1"/>
    <property type="molecule type" value="Genomic_DNA"/>
</dbReference>
<evidence type="ECO:0000313" key="1">
    <source>
        <dbReference type="EMBL" id="GCE17613.1"/>
    </source>
</evidence>
<proteinExistence type="predicted"/>
<protein>
    <submittedName>
        <fullName evidence="1">Uncharacterized protein</fullName>
    </submittedName>
</protein>
<dbReference type="RefSeq" id="WP_218031768.1">
    <property type="nucleotide sequence ID" value="NZ_BIFS01000001.1"/>
</dbReference>
<comment type="caution">
    <text evidence="1">The sequence shown here is derived from an EMBL/GenBank/DDBJ whole genome shotgun (WGS) entry which is preliminary data.</text>
</comment>
<evidence type="ECO:0000313" key="2">
    <source>
        <dbReference type="Proteomes" id="UP000287188"/>
    </source>
</evidence>
<name>A0A402AEW0_9CHLR</name>
<gene>
    <name evidence="1" type="ORF">KDK_14130</name>
</gene>